<dbReference type="Gene3D" id="3.40.50.2000">
    <property type="entry name" value="Glycogen Phosphorylase B"/>
    <property type="match status" value="2"/>
</dbReference>
<keyword evidence="3" id="KW-0808">Transferase</keyword>
<dbReference type="KEGG" id="slr:L21SP2_3463"/>
<evidence type="ECO:0000259" key="2">
    <source>
        <dbReference type="Pfam" id="PF13439"/>
    </source>
</evidence>
<feature type="domain" description="Glycosyl transferase family 1" evidence="1">
    <location>
        <begin position="197"/>
        <end position="359"/>
    </location>
</feature>
<dbReference type="RefSeq" id="WP_024269685.1">
    <property type="nucleotide sequence ID" value="NC_023035.1"/>
</dbReference>
<dbReference type="PATRIC" id="fig|1307761.3.peg.3452"/>
<dbReference type="EMBL" id="CP006939">
    <property type="protein sequence ID" value="AHC16799.1"/>
    <property type="molecule type" value="Genomic_DNA"/>
</dbReference>
<dbReference type="InterPro" id="IPR050194">
    <property type="entry name" value="Glycosyltransferase_grp1"/>
</dbReference>
<dbReference type="SUPFAM" id="SSF53756">
    <property type="entry name" value="UDP-Glycosyltransferase/glycogen phosphorylase"/>
    <property type="match status" value="1"/>
</dbReference>
<dbReference type="PANTHER" id="PTHR45947:SF3">
    <property type="entry name" value="SULFOQUINOVOSYL TRANSFERASE SQD2"/>
    <property type="match status" value="1"/>
</dbReference>
<dbReference type="HOGENOM" id="CLU_009583_2_0_12"/>
<protein>
    <submittedName>
        <fullName evidence="3">Glycosyltransferase</fullName>
    </submittedName>
</protein>
<proteinExistence type="predicted"/>
<evidence type="ECO:0000313" key="4">
    <source>
        <dbReference type="Proteomes" id="UP000018680"/>
    </source>
</evidence>
<dbReference type="Pfam" id="PF13439">
    <property type="entry name" value="Glyco_transf_4"/>
    <property type="match status" value="1"/>
</dbReference>
<evidence type="ECO:0000313" key="3">
    <source>
        <dbReference type="EMBL" id="AHC16799.1"/>
    </source>
</evidence>
<dbReference type="InterPro" id="IPR001296">
    <property type="entry name" value="Glyco_trans_1"/>
</dbReference>
<organism evidence="3 4">
    <name type="scientific">Salinispira pacifica</name>
    <dbReference type="NCBI Taxonomy" id="1307761"/>
    <lineage>
        <taxon>Bacteria</taxon>
        <taxon>Pseudomonadati</taxon>
        <taxon>Spirochaetota</taxon>
        <taxon>Spirochaetia</taxon>
        <taxon>Spirochaetales</taxon>
        <taxon>Spirochaetaceae</taxon>
        <taxon>Salinispira</taxon>
    </lineage>
</organism>
<dbReference type="InterPro" id="IPR028098">
    <property type="entry name" value="Glyco_trans_4-like_N"/>
</dbReference>
<name>V5WNG9_9SPIO</name>
<gene>
    <name evidence="3" type="ORF">L21SP2_3463</name>
</gene>
<reference evidence="3 4" key="1">
    <citation type="journal article" date="2015" name="Stand. Genomic Sci.">
        <title>Complete genome sequence and description of Salinispira pacifica gen. nov., sp. nov., a novel spirochaete isolated form a hypersaline microbial mat.</title>
        <authorList>
            <person name="Ben Hania W."/>
            <person name="Joseph M."/>
            <person name="Schumann P."/>
            <person name="Bunk B."/>
            <person name="Fiebig A."/>
            <person name="Sproer C."/>
            <person name="Klenk H.P."/>
            <person name="Fardeau M.L."/>
            <person name="Spring S."/>
        </authorList>
    </citation>
    <scope>NUCLEOTIDE SEQUENCE [LARGE SCALE GENOMIC DNA]</scope>
    <source>
        <strain evidence="3 4">L21-RPul-D2</strain>
    </source>
</reference>
<feature type="domain" description="Glycosyltransferase subfamily 4-like N-terminal" evidence="2">
    <location>
        <begin position="16"/>
        <end position="181"/>
    </location>
</feature>
<evidence type="ECO:0000259" key="1">
    <source>
        <dbReference type="Pfam" id="PF00534"/>
    </source>
</evidence>
<dbReference type="STRING" id="1307761.L21SP2_3463"/>
<dbReference type="PANTHER" id="PTHR45947">
    <property type="entry name" value="SULFOQUINOVOSYL TRANSFERASE SQD2"/>
    <property type="match status" value="1"/>
</dbReference>
<accession>V5WNG9</accession>
<sequence length="398" mass="44670">MLITGQFNDSLPPIMDGVAITAANYAYWLNKKHGPSFAVGPKVPDYTDDQENILRFMSLPLQRSGPYRLGIPRIDRSFNKIIDEIPFDLVHAHCPFVSGNYAYNLASTRKIPMVATFHSKYRDDFASIMKLDVTVDQAVEMVVRFYEKADAVWVPNEGIIETFREYGFKGDIDVIPNGSDIGVTGEEERRNLASAGRERLNIGNNDPVLLYVGQHRWVKNLKMLLQSLNMLKESGTAFNMRFVGSGSEAGEMKHMVKKSGLSQHVEFMGPIYERDALREAYAAADLFVFPSMYDNASLATREAAGLKVPTLFCTGATTAKGIEDGKSGFLADNETQKFGEKLKSILDQPDLLRTTGEGAHSFLYMPWEKVADIVNEKYEEIVGRFKTEKLKHIVARNR</sequence>
<dbReference type="AlphaFoldDB" id="V5WNG9"/>
<dbReference type="Proteomes" id="UP000018680">
    <property type="component" value="Chromosome"/>
</dbReference>
<dbReference type="Pfam" id="PF00534">
    <property type="entry name" value="Glycos_transf_1"/>
    <property type="match status" value="1"/>
</dbReference>
<keyword evidence="4" id="KW-1185">Reference proteome</keyword>
<dbReference type="GO" id="GO:0016757">
    <property type="term" value="F:glycosyltransferase activity"/>
    <property type="evidence" value="ECO:0007669"/>
    <property type="project" value="InterPro"/>
</dbReference>
<dbReference type="eggNOG" id="COG0438">
    <property type="taxonomic scope" value="Bacteria"/>
</dbReference>